<organism evidence="2 3">
    <name type="scientific">Psychrobacillus insolitus</name>
    <dbReference type="NCBI Taxonomy" id="1461"/>
    <lineage>
        <taxon>Bacteria</taxon>
        <taxon>Bacillati</taxon>
        <taxon>Bacillota</taxon>
        <taxon>Bacilli</taxon>
        <taxon>Bacillales</taxon>
        <taxon>Bacillaceae</taxon>
        <taxon>Psychrobacillus</taxon>
    </lineage>
</organism>
<dbReference type="Pfam" id="PF00753">
    <property type="entry name" value="Lactamase_B"/>
    <property type="match status" value="1"/>
</dbReference>
<keyword evidence="3" id="KW-1185">Reference proteome</keyword>
<protein>
    <submittedName>
        <fullName evidence="2">Glyoxylase-like metal-dependent hydrolase (Beta-lactamase superfamily II)</fullName>
    </submittedName>
</protein>
<proteinExistence type="predicted"/>
<evidence type="ECO:0000313" key="2">
    <source>
        <dbReference type="EMBL" id="PZX03713.1"/>
    </source>
</evidence>
<keyword evidence="2" id="KW-0378">Hydrolase</keyword>
<accession>A0A2W7MN65</accession>
<dbReference type="AlphaFoldDB" id="A0A2W7MN65"/>
<dbReference type="SMART" id="SM00849">
    <property type="entry name" value="Lactamase_B"/>
    <property type="match status" value="1"/>
</dbReference>
<comment type="caution">
    <text evidence="2">The sequence shown here is derived from an EMBL/GenBank/DDBJ whole genome shotgun (WGS) entry which is preliminary data.</text>
</comment>
<reference evidence="2 3" key="1">
    <citation type="submission" date="2018-06" db="EMBL/GenBank/DDBJ databases">
        <title>Genomic Encyclopedia of Type Strains, Phase IV (KMG-IV): sequencing the most valuable type-strain genomes for metagenomic binning, comparative biology and taxonomic classification.</title>
        <authorList>
            <person name="Goeker M."/>
        </authorList>
    </citation>
    <scope>NUCLEOTIDE SEQUENCE [LARGE SCALE GENOMIC DNA]</scope>
    <source>
        <strain evidence="2 3">DSM 5</strain>
    </source>
</reference>
<dbReference type="PANTHER" id="PTHR42951">
    <property type="entry name" value="METALLO-BETA-LACTAMASE DOMAIN-CONTAINING"/>
    <property type="match status" value="1"/>
</dbReference>
<dbReference type="InterPro" id="IPR036866">
    <property type="entry name" value="RibonucZ/Hydroxyglut_hydro"/>
</dbReference>
<evidence type="ECO:0000259" key="1">
    <source>
        <dbReference type="SMART" id="SM00849"/>
    </source>
</evidence>
<feature type="domain" description="Metallo-beta-lactamase" evidence="1">
    <location>
        <begin position="28"/>
        <end position="242"/>
    </location>
</feature>
<dbReference type="SUPFAM" id="SSF56281">
    <property type="entry name" value="Metallo-hydrolase/oxidoreductase"/>
    <property type="match status" value="1"/>
</dbReference>
<dbReference type="EMBL" id="QKZI01000006">
    <property type="protein sequence ID" value="PZX03713.1"/>
    <property type="molecule type" value="Genomic_DNA"/>
</dbReference>
<dbReference type="OrthoDB" id="9761531at2"/>
<evidence type="ECO:0000313" key="3">
    <source>
        <dbReference type="Proteomes" id="UP000248646"/>
    </source>
</evidence>
<dbReference type="InterPro" id="IPR001279">
    <property type="entry name" value="Metallo-B-lactamas"/>
</dbReference>
<dbReference type="PANTHER" id="PTHR42951:SF21">
    <property type="entry name" value="METALLO-HYDROLASE YQJP-RELATED"/>
    <property type="match status" value="1"/>
</dbReference>
<name>A0A2W7MN65_9BACI</name>
<dbReference type="RefSeq" id="WP_111440169.1">
    <property type="nucleotide sequence ID" value="NZ_QKZI01000006.1"/>
</dbReference>
<dbReference type="GO" id="GO:0016787">
    <property type="term" value="F:hydrolase activity"/>
    <property type="evidence" value="ECO:0007669"/>
    <property type="project" value="UniProtKB-KW"/>
</dbReference>
<gene>
    <name evidence="2" type="ORF">C7437_106139</name>
</gene>
<dbReference type="Proteomes" id="UP000248646">
    <property type="component" value="Unassembled WGS sequence"/>
</dbReference>
<dbReference type="InterPro" id="IPR050855">
    <property type="entry name" value="NDM-1-like"/>
</dbReference>
<dbReference type="Gene3D" id="3.60.15.10">
    <property type="entry name" value="Ribonuclease Z/Hydroxyacylglutathione hydrolase-like"/>
    <property type="match status" value="1"/>
</dbReference>
<sequence>MEVMPTISSLGHSVYPVILKTTNGSIGSINCYIINDGDSLTLIDAGIDTDLYWEEFIHVLKKKGFAVSDIDRILLTHHHEDHVGLVKRILAIKQIPVYAHVEAVPRLKMDQGFLTMRQNFFKKMYEEMNCLEEAQFRLAKLENTRVNAKALAIQVDIIPLRQGDKVFDYTVMETPGHSPDSICFYDEKRKWLFSGDLLLSKSSTNAIIEPDSEGNRLKTVIQHRESLRKCASIDAELLFPGHQNVIDNHRALIETKIQKMDDKAERMISFIQGGIEKANDLAKAYYKSKYTEEFSLVMSEIVGYLDYLEESKRIIKVKKAGIWHYFLA</sequence>